<reference evidence="3 4" key="1">
    <citation type="submission" date="2022-11" db="EMBL/GenBank/DDBJ databases">
        <title>Host association and intracellularity evolved multiple times independently in the Rickettsiales.</title>
        <authorList>
            <person name="Castelli M."/>
            <person name="Nardi T."/>
            <person name="Gammuto L."/>
            <person name="Bellinzona G."/>
            <person name="Sabaneyeva E."/>
            <person name="Potekhin A."/>
            <person name="Serra V."/>
            <person name="Petroni G."/>
            <person name="Sassera D."/>
        </authorList>
    </citation>
    <scope>NUCLEOTIDE SEQUENCE [LARGE SCALE GENOMIC DNA]</scope>
    <source>
        <strain evidence="3 4">NDG2</strain>
    </source>
</reference>
<dbReference type="Gene3D" id="2.60.260.40">
    <property type="entry name" value="q5lls5 like domains"/>
    <property type="match status" value="1"/>
</dbReference>
<keyword evidence="3" id="KW-0863">Zinc-finger</keyword>
<keyword evidence="4" id="KW-1185">Reference proteome</keyword>
<gene>
    <name evidence="3" type="ORF">Bandiella_00084</name>
</gene>
<protein>
    <submittedName>
        <fullName evidence="3">Zinc-finger domain protein</fullName>
    </submittedName>
</protein>
<feature type="domain" description="Zinc finger CHCC-type" evidence="2">
    <location>
        <begin position="19"/>
        <end position="54"/>
    </location>
</feature>
<keyword evidence="3" id="KW-0862">Zinc</keyword>
<dbReference type="Pfam" id="PF10276">
    <property type="entry name" value="zf-CHCC"/>
    <property type="match status" value="1"/>
</dbReference>
<dbReference type="GO" id="GO:0008270">
    <property type="term" value="F:zinc ion binding"/>
    <property type="evidence" value="ECO:0007669"/>
    <property type="project" value="UniProtKB-KW"/>
</dbReference>
<dbReference type="EMBL" id="CP110820">
    <property type="protein sequence ID" value="WPX95982.1"/>
    <property type="molecule type" value="Genomic_DNA"/>
</dbReference>
<dbReference type="InterPro" id="IPR019401">
    <property type="entry name" value="Znf_CHCC"/>
</dbReference>
<evidence type="ECO:0000313" key="3">
    <source>
        <dbReference type="EMBL" id="WPX95982.1"/>
    </source>
</evidence>
<evidence type="ECO:0000256" key="1">
    <source>
        <dbReference type="SAM" id="MobiDB-lite"/>
    </source>
</evidence>
<evidence type="ECO:0000313" key="4">
    <source>
        <dbReference type="Proteomes" id="UP001327219"/>
    </source>
</evidence>
<dbReference type="RefSeq" id="WP_323732947.1">
    <property type="nucleotide sequence ID" value="NZ_CP110820.1"/>
</dbReference>
<sequence length="108" mass="12471">MILTNKMLQTNDIVYSTKTEVQCHGESKEFGHPRVYLKISSDNKIACPYCSRQFIYTPLDQTAHNRLHTTTAGMLEKEEHEQFKRFGNDLTTQSPTAMDLCRNSDELQ</sequence>
<organism evidence="3 4">
    <name type="scientific">Candidatus Bandiella euplotis</name>
    <dbReference type="NCBI Taxonomy" id="1664265"/>
    <lineage>
        <taxon>Bacteria</taxon>
        <taxon>Pseudomonadati</taxon>
        <taxon>Pseudomonadota</taxon>
        <taxon>Alphaproteobacteria</taxon>
        <taxon>Rickettsiales</taxon>
        <taxon>Candidatus Midichloriaceae</taxon>
        <taxon>Candidatus Bandiella</taxon>
    </lineage>
</organism>
<dbReference type="Proteomes" id="UP001327219">
    <property type="component" value="Chromosome"/>
</dbReference>
<name>A0ABZ0UJ73_9RICK</name>
<evidence type="ECO:0000259" key="2">
    <source>
        <dbReference type="Pfam" id="PF10276"/>
    </source>
</evidence>
<accession>A0ABZ0UJ73</accession>
<proteinExistence type="predicted"/>
<feature type="region of interest" description="Disordered" evidence="1">
    <location>
        <begin position="87"/>
        <end position="108"/>
    </location>
</feature>
<keyword evidence="3" id="KW-0479">Metal-binding</keyword>